<feature type="compositionally biased region" description="Basic and acidic residues" evidence="1">
    <location>
        <begin position="171"/>
        <end position="181"/>
    </location>
</feature>
<reference evidence="2 3" key="1">
    <citation type="submission" date="2017-03" db="EMBL/GenBank/DDBJ databases">
        <title>Genomes of endolithic fungi from Antarctica.</title>
        <authorList>
            <person name="Coleine C."/>
            <person name="Masonjones S."/>
            <person name="Stajich J.E."/>
        </authorList>
    </citation>
    <scope>NUCLEOTIDE SEQUENCE [LARGE SCALE GENOMIC DNA]</scope>
    <source>
        <strain evidence="2 3">CCFEE 5187</strain>
    </source>
</reference>
<evidence type="ECO:0000313" key="3">
    <source>
        <dbReference type="Proteomes" id="UP000308768"/>
    </source>
</evidence>
<dbReference type="AlphaFoldDB" id="A0A4U0XXS8"/>
<dbReference type="EMBL" id="NAJN01000076">
    <property type="protein sequence ID" value="TKA79955.1"/>
    <property type="molecule type" value="Genomic_DNA"/>
</dbReference>
<sequence length="181" mass="20594">MFYIMYLTGLCHRRHWPDPLFDTYRTRHGYQCTVRVNNREYTTDTGYESDELARNAAATRAYMICRNFSVNDGMFPGHRPGQGGNGVVQGLPVAIGAGRRSTYTTTSSDYESGGSIYAEVESAKEQVECCTLLLRERGRQGKSLRNQVMEIITRGERAEKGNPRMSLLEGIQKKERRDDHE</sequence>
<gene>
    <name evidence="2" type="ORF">B0A49_02173</name>
</gene>
<name>A0A4U0XXS8_9PEZI</name>
<dbReference type="OrthoDB" id="5274873at2759"/>
<dbReference type="Proteomes" id="UP000308768">
    <property type="component" value="Unassembled WGS sequence"/>
</dbReference>
<evidence type="ECO:0000313" key="2">
    <source>
        <dbReference type="EMBL" id="TKA79955.1"/>
    </source>
</evidence>
<comment type="caution">
    <text evidence="2">The sequence shown here is derived from an EMBL/GenBank/DDBJ whole genome shotgun (WGS) entry which is preliminary data.</text>
</comment>
<evidence type="ECO:0008006" key="4">
    <source>
        <dbReference type="Google" id="ProtNLM"/>
    </source>
</evidence>
<protein>
    <recommendedName>
        <fullName evidence="4">DRBM domain-containing protein</fullName>
    </recommendedName>
</protein>
<evidence type="ECO:0000256" key="1">
    <source>
        <dbReference type="SAM" id="MobiDB-lite"/>
    </source>
</evidence>
<dbReference type="SUPFAM" id="SSF54768">
    <property type="entry name" value="dsRNA-binding domain-like"/>
    <property type="match status" value="1"/>
</dbReference>
<dbReference type="Gene3D" id="3.30.160.20">
    <property type="match status" value="1"/>
</dbReference>
<keyword evidence="3" id="KW-1185">Reference proteome</keyword>
<organism evidence="2 3">
    <name type="scientific">Cryomyces minteri</name>
    <dbReference type="NCBI Taxonomy" id="331657"/>
    <lineage>
        <taxon>Eukaryota</taxon>
        <taxon>Fungi</taxon>
        <taxon>Dikarya</taxon>
        <taxon>Ascomycota</taxon>
        <taxon>Pezizomycotina</taxon>
        <taxon>Dothideomycetes</taxon>
        <taxon>Dothideomycetes incertae sedis</taxon>
        <taxon>Cryomyces</taxon>
    </lineage>
</organism>
<feature type="region of interest" description="Disordered" evidence="1">
    <location>
        <begin position="156"/>
        <end position="181"/>
    </location>
</feature>
<accession>A0A4U0XXS8</accession>
<proteinExistence type="predicted"/>